<reference evidence="4 5" key="1">
    <citation type="submission" date="2018-10" db="EMBL/GenBank/DDBJ databases">
        <title>A high-quality apple genome assembly.</title>
        <authorList>
            <person name="Hu J."/>
        </authorList>
    </citation>
    <scope>NUCLEOTIDE SEQUENCE [LARGE SCALE GENOMIC DNA]</scope>
    <source>
        <strain evidence="5">cv. HFTH1</strain>
        <tissue evidence="4">Young leaf</tissue>
    </source>
</reference>
<organism evidence="4 5">
    <name type="scientific">Malus domestica</name>
    <name type="common">Apple</name>
    <name type="synonym">Pyrus malus</name>
    <dbReference type="NCBI Taxonomy" id="3750"/>
    <lineage>
        <taxon>Eukaryota</taxon>
        <taxon>Viridiplantae</taxon>
        <taxon>Streptophyta</taxon>
        <taxon>Embryophyta</taxon>
        <taxon>Tracheophyta</taxon>
        <taxon>Spermatophyta</taxon>
        <taxon>Magnoliopsida</taxon>
        <taxon>eudicotyledons</taxon>
        <taxon>Gunneridae</taxon>
        <taxon>Pentapetalae</taxon>
        <taxon>rosids</taxon>
        <taxon>fabids</taxon>
        <taxon>Rosales</taxon>
        <taxon>Rosaceae</taxon>
        <taxon>Amygdaloideae</taxon>
        <taxon>Maleae</taxon>
        <taxon>Malus</taxon>
    </lineage>
</organism>
<keyword evidence="3" id="KW-1133">Transmembrane helix</keyword>
<keyword evidence="1" id="KW-0175">Coiled coil</keyword>
<keyword evidence="5" id="KW-1185">Reference proteome</keyword>
<feature type="coiled-coil region" evidence="1">
    <location>
        <begin position="113"/>
        <end position="224"/>
    </location>
</feature>
<feature type="region of interest" description="Disordered" evidence="2">
    <location>
        <begin position="1"/>
        <end position="23"/>
    </location>
</feature>
<feature type="non-terminal residue" evidence="4">
    <location>
        <position position="1"/>
    </location>
</feature>
<evidence type="ECO:0000256" key="3">
    <source>
        <dbReference type="SAM" id="Phobius"/>
    </source>
</evidence>
<keyword evidence="3" id="KW-0472">Membrane</keyword>
<dbReference type="Gene3D" id="1.10.287.1490">
    <property type="match status" value="1"/>
</dbReference>
<gene>
    <name evidence="4" type="ORF">DVH24_000166</name>
</gene>
<evidence type="ECO:0000256" key="2">
    <source>
        <dbReference type="SAM" id="MobiDB-lite"/>
    </source>
</evidence>
<accession>A0A498J1X2</accession>
<sequence length="306" mass="34456">ESELKTPEGSKNTEEAPQTNVAPNPVLSLLNGIGIFSFGVLGVLYALIRSEKKVTDAIMKTKLKEKEAVIVSLGKSYESNLLGEQEERSKQLAKAKDEQNSLTSQLSLAKSTIASLGKELNGEKKLIEELKTQIDSFKTNLSKAGEEKVVLEENLKEKQNSIEVLQGMIDLLNSEIKDKENNVRSLSSSLVEKDLELRDLKAAYNQMRDELTNALSDSQMLKDELLKNQKELELKNSYFDELNATVSSFTSKLDDSKREFDVIQEEYNNLKTSSCRKADLDAKLLEEREEKFQQLKEKLELALSDK</sequence>
<evidence type="ECO:0000313" key="4">
    <source>
        <dbReference type="EMBL" id="RXH88567.1"/>
    </source>
</evidence>
<proteinExistence type="predicted"/>
<dbReference type="GO" id="GO:0000796">
    <property type="term" value="C:condensin complex"/>
    <property type="evidence" value="ECO:0007669"/>
    <property type="project" value="TreeGrafter"/>
</dbReference>
<dbReference type="GO" id="GO:0007076">
    <property type="term" value="P:mitotic chromosome condensation"/>
    <property type="evidence" value="ECO:0007669"/>
    <property type="project" value="TreeGrafter"/>
</dbReference>
<dbReference type="EMBL" id="RDQH01000335">
    <property type="protein sequence ID" value="RXH88567.1"/>
    <property type="molecule type" value="Genomic_DNA"/>
</dbReference>
<dbReference type="GO" id="GO:0003682">
    <property type="term" value="F:chromatin binding"/>
    <property type="evidence" value="ECO:0007669"/>
    <property type="project" value="TreeGrafter"/>
</dbReference>
<feature type="transmembrane region" description="Helical" evidence="3">
    <location>
        <begin position="26"/>
        <end position="48"/>
    </location>
</feature>
<dbReference type="Proteomes" id="UP000290289">
    <property type="component" value="Chromosome 9"/>
</dbReference>
<evidence type="ECO:0000313" key="5">
    <source>
        <dbReference type="Proteomes" id="UP000290289"/>
    </source>
</evidence>
<dbReference type="GO" id="GO:0000793">
    <property type="term" value="C:condensed chromosome"/>
    <property type="evidence" value="ECO:0007669"/>
    <property type="project" value="TreeGrafter"/>
</dbReference>
<dbReference type="PANTHER" id="PTHR43941">
    <property type="entry name" value="STRUCTURAL MAINTENANCE OF CHROMOSOMES PROTEIN 2"/>
    <property type="match status" value="1"/>
</dbReference>
<dbReference type="GO" id="GO:0000785">
    <property type="term" value="C:chromatin"/>
    <property type="evidence" value="ECO:0007669"/>
    <property type="project" value="TreeGrafter"/>
</dbReference>
<name>A0A498J1X2_MALDO</name>
<comment type="caution">
    <text evidence="4">The sequence shown here is derived from an EMBL/GenBank/DDBJ whole genome shotgun (WGS) entry which is preliminary data.</text>
</comment>
<feature type="coiled-coil region" evidence="1">
    <location>
        <begin position="253"/>
        <end position="305"/>
    </location>
</feature>
<feature type="compositionally biased region" description="Basic and acidic residues" evidence="2">
    <location>
        <begin position="1"/>
        <end position="14"/>
    </location>
</feature>
<protein>
    <submittedName>
        <fullName evidence="4">Uncharacterized protein</fullName>
    </submittedName>
</protein>
<dbReference type="AlphaFoldDB" id="A0A498J1X2"/>
<evidence type="ECO:0000256" key="1">
    <source>
        <dbReference type="SAM" id="Coils"/>
    </source>
</evidence>
<dbReference type="PANTHER" id="PTHR43941:SF5">
    <property type="entry name" value="ELKS_RAB6-INTERACTING_CAST FAMILY PROTEIN"/>
    <property type="match status" value="1"/>
</dbReference>
<keyword evidence="3" id="KW-0812">Transmembrane</keyword>